<evidence type="ECO:0000259" key="16">
    <source>
        <dbReference type="Pfam" id="PF16757"/>
    </source>
</evidence>
<keyword evidence="7 12" id="KW-0378">Hydrolase</keyword>
<proteinExistence type="inferred from homology"/>
<evidence type="ECO:0000256" key="1">
    <source>
        <dbReference type="ARBA" id="ARBA00000321"/>
    </source>
</evidence>
<dbReference type="GO" id="GO:0006004">
    <property type="term" value="P:fucose metabolic process"/>
    <property type="evidence" value="ECO:0007669"/>
    <property type="project" value="InterPro"/>
</dbReference>
<comment type="catalytic activity">
    <reaction evidence="2">
        <text>a neolactoside IV(2)-alpha-Fuc-nLc4Cer(d18:0) + H2O = a neolactoside nLc4Cer(d18:0) + L-fucose</text>
        <dbReference type="Rhea" id="RHEA:49308"/>
        <dbReference type="ChEBI" id="CHEBI:2181"/>
        <dbReference type="ChEBI" id="CHEBI:15377"/>
        <dbReference type="ChEBI" id="CHEBI:91119"/>
        <dbReference type="ChEBI" id="CHEBI:91121"/>
    </reaction>
    <physiologicalReaction direction="left-to-right" evidence="2">
        <dbReference type="Rhea" id="RHEA:49309"/>
    </physiologicalReaction>
</comment>
<gene>
    <name evidence="18" type="primary">LOC108679149</name>
</gene>
<evidence type="ECO:0000256" key="13">
    <source>
        <dbReference type="PIRSR" id="PIRSR001092-1"/>
    </source>
</evidence>
<dbReference type="PRINTS" id="PR00741">
    <property type="entry name" value="GLHYDRLASE29"/>
</dbReference>
<evidence type="ECO:0000256" key="11">
    <source>
        <dbReference type="ARBA" id="ARBA00081661"/>
    </source>
</evidence>
<dbReference type="GO" id="GO:0004560">
    <property type="term" value="F:alpha-L-fucosidase activity"/>
    <property type="evidence" value="ECO:0007669"/>
    <property type="project" value="UniProtKB-EC"/>
</dbReference>
<evidence type="ECO:0000259" key="15">
    <source>
        <dbReference type="Pfam" id="PF01120"/>
    </source>
</evidence>
<evidence type="ECO:0000256" key="14">
    <source>
        <dbReference type="SAM" id="Phobius"/>
    </source>
</evidence>
<evidence type="ECO:0000313" key="17">
    <source>
        <dbReference type="Proteomes" id="UP000694843"/>
    </source>
</evidence>
<evidence type="ECO:0000256" key="2">
    <source>
        <dbReference type="ARBA" id="ARBA00000419"/>
    </source>
</evidence>
<dbReference type="AlphaFoldDB" id="A0A8B7PAW3"/>
<evidence type="ECO:0000256" key="12">
    <source>
        <dbReference type="PIRNR" id="PIRNR001092"/>
    </source>
</evidence>
<dbReference type="KEGG" id="hazt:108679149"/>
<dbReference type="PANTHER" id="PTHR10030:SF37">
    <property type="entry name" value="ALPHA-L-FUCOSIDASE-RELATED"/>
    <property type="match status" value="1"/>
</dbReference>
<dbReference type="Pfam" id="PF01120">
    <property type="entry name" value="Alpha_L_fucos"/>
    <property type="match status" value="1"/>
</dbReference>
<dbReference type="FunFam" id="3.20.20.80:FF:000027">
    <property type="entry name" value="Alpha-L-fucosidase"/>
    <property type="match status" value="1"/>
</dbReference>
<comment type="catalytic activity">
    <reaction evidence="1">
        <text>a neolactoside IV(2)-alpha-Fuc-nLc4Cer(d18:1(4E)) + H2O = a neolactoside nLc4Cer(d18:1(4E)) + L-fucose</text>
        <dbReference type="Rhea" id="RHEA:48224"/>
        <dbReference type="ChEBI" id="CHEBI:2181"/>
        <dbReference type="ChEBI" id="CHEBI:15377"/>
        <dbReference type="ChEBI" id="CHEBI:17006"/>
        <dbReference type="ChEBI" id="CHEBI:28691"/>
    </reaction>
    <physiologicalReaction direction="left-to-right" evidence="1">
        <dbReference type="Rhea" id="RHEA:48225"/>
    </physiologicalReaction>
</comment>
<protein>
    <recommendedName>
        <fullName evidence="10">Putative alpha-L-fucosidase</fullName>
        <ecNumber evidence="5">3.2.1.51</ecNumber>
    </recommendedName>
    <alternativeName>
        <fullName evidence="11">Alpha-L-fucoside fucohydrolase</fullName>
    </alternativeName>
</protein>
<keyword evidence="8" id="KW-0325">Glycoprotein</keyword>
<reference evidence="18" key="1">
    <citation type="submission" date="2025-08" db="UniProtKB">
        <authorList>
            <consortium name="RefSeq"/>
        </authorList>
    </citation>
    <scope>IDENTIFICATION</scope>
    <source>
        <tissue evidence="18">Whole organism</tissue>
    </source>
</reference>
<evidence type="ECO:0000256" key="4">
    <source>
        <dbReference type="ARBA" id="ARBA00007951"/>
    </source>
</evidence>
<evidence type="ECO:0000256" key="6">
    <source>
        <dbReference type="ARBA" id="ARBA00022729"/>
    </source>
</evidence>
<feature type="site" description="May be important for catalysis" evidence="13">
    <location>
        <position position="284"/>
    </location>
</feature>
<accession>A0A8B7PAW3</accession>
<dbReference type="Gene3D" id="2.60.40.1180">
    <property type="entry name" value="Golgi alpha-mannosidase II"/>
    <property type="match status" value="1"/>
</dbReference>
<evidence type="ECO:0000256" key="3">
    <source>
        <dbReference type="ARBA" id="ARBA00004071"/>
    </source>
</evidence>
<feature type="transmembrane region" description="Helical" evidence="14">
    <location>
        <begin position="45"/>
        <end position="65"/>
    </location>
</feature>
<evidence type="ECO:0000256" key="7">
    <source>
        <dbReference type="ARBA" id="ARBA00022801"/>
    </source>
</evidence>
<dbReference type="PANTHER" id="PTHR10030">
    <property type="entry name" value="ALPHA-L-FUCOSIDASE"/>
    <property type="match status" value="1"/>
</dbReference>
<keyword evidence="14" id="KW-0812">Transmembrane</keyword>
<dbReference type="GO" id="GO:0005764">
    <property type="term" value="C:lysosome"/>
    <property type="evidence" value="ECO:0007669"/>
    <property type="project" value="TreeGrafter"/>
</dbReference>
<dbReference type="Gene3D" id="3.20.20.80">
    <property type="entry name" value="Glycosidases"/>
    <property type="match status" value="1"/>
</dbReference>
<dbReference type="InterPro" id="IPR057739">
    <property type="entry name" value="Glyco_hydro_29_N"/>
</dbReference>
<dbReference type="InterPro" id="IPR016286">
    <property type="entry name" value="FUC_metazoa-typ"/>
</dbReference>
<evidence type="ECO:0000256" key="8">
    <source>
        <dbReference type="ARBA" id="ARBA00023180"/>
    </source>
</evidence>
<name>A0A8B7PAW3_HYAAZ</name>
<dbReference type="EC" id="3.2.1.51" evidence="5"/>
<feature type="domain" description="Alpha-L-fucosidase C-terminal" evidence="16">
    <location>
        <begin position="366"/>
        <end position="450"/>
    </location>
</feature>
<evidence type="ECO:0000256" key="5">
    <source>
        <dbReference type="ARBA" id="ARBA00012662"/>
    </source>
</evidence>
<keyword evidence="17" id="KW-1185">Reference proteome</keyword>
<keyword evidence="6" id="KW-0732">Signal</keyword>
<dbReference type="Proteomes" id="UP000694843">
    <property type="component" value="Unplaced"/>
</dbReference>
<sequence>MLTDKTAVLLGALACLFVVGGQYAPTWESLDQRPLPPWYDQAKVGIFLHWGVFSVPSFGGAWFWYNWQEKQLQEYVDFMKTNYPPGFTYQEFAPQFRAEFYDPAQWASIFNASGARYVVLVSKHHEGFTNWPSNVSWNWNSMDVGPKRDLTGELAQAIRSKYPHMHFGLYHSLYEWFNPTYLQDKLNHFNTTTFVTQKTGPELRELVHRYRPDVLWSDGDWEAPDSYWNSTGFLSWLFNDSPVKQTVVVNDRWGQGTICQHGSFYTCHDRYNPGTLQPHKWENCMTLDRLAWGYRRNAPATDILSTHDLLTQLTQTVSCGGNLLVNAGPTPEGTIPPIMEERLRQMGTWLSLNGEAIYATSPWGVQNDTFTPGVWYTSTSTAVYALVLTWPADDLLTLGSVSSTVSTSITALTDRQLQRQLQFKEVSKGLQIALPPQSSLASQWVWVLKMRDVLPVQQSPLNQDTFSSEENYKENYYAKLIQGQIRNVFL</sequence>
<dbReference type="GO" id="GO:0016139">
    <property type="term" value="P:glycoside catabolic process"/>
    <property type="evidence" value="ECO:0007669"/>
    <property type="project" value="TreeGrafter"/>
</dbReference>
<dbReference type="Pfam" id="PF16757">
    <property type="entry name" value="Fucosidase_C"/>
    <property type="match status" value="1"/>
</dbReference>
<dbReference type="InterPro" id="IPR013780">
    <property type="entry name" value="Glyco_hydro_b"/>
</dbReference>
<organism evidence="17 18">
    <name type="scientific">Hyalella azteca</name>
    <name type="common">Amphipod</name>
    <dbReference type="NCBI Taxonomy" id="294128"/>
    <lineage>
        <taxon>Eukaryota</taxon>
        <taxon>Metazoa</taxon>
        <taxon>Ecdysozoa</taxon>
        <taxon>Arthropoda</taxon>
        <taxon>Crustacea</taxon>
        <taxon>Multicrustacea</taxon>
        <taxon>Malacostraca</taxon>
        <taxon>Eumalacostraca</taxon>
        <taxon>Peracarida</taxon>
        <taxon>Amphipoda</taxon>
        <taxon>Senticaudata</taxon>
        <taxon>Talitrida</taxon>
        <taxon>Talitroidea</taxon>
        <taxon>Hyalellidae</taxon>
        <taxon>Hyalella</taxon>
    </lineage>
</organism>
<dbReference type="SUPFAM" id="SSF51445">
    <property type="entry name" value="(Trans)glycosidases"/>
    <property type="match status" value="1"/>
</dbReference>
<dbReference type="InterPro" id="IPR000933">
    <property type="entry name" value="Glyco_hydro_29"/>
</dbReference>
<dbReference type="GeneID" id="108679149"/>
<dbReference type="OMA" id="NDRWGMD"/>
<evidence type="ECO:0000256" key="10">
    <source>
        <dbReference type="ARBA" id="ARBA00074133"/>
    </source>
</evidence>
<dbReference type="OrthoDB" id="6039950at2759"/>
<keyword evidence="14" id="KW-0472">Membrane</keyword>
<keyword evidence="14" id="KW-1133">Transmembrane helix</keyword>
<dbReference type="InterPro" id="IPR018526">
    <property type="entry name" value="Glyco_hydro_29_CS"/>
</dbReference>
<feature type="domain" description="Glycoside hydrolase family 29 N-terminal" evidence="15">
    <location>
        <begin position="22"/>
        <end position="355"/>
    </location>
</feature>
<dbReference type="RefSeq" id="XP_018023218.1">
    <property type="nucleotide sequence ID" value="XM_018167729.2"/>
</dbReference>
<evidence type="ECO:0000313" key="18">
    <source>
        <dbReference type="RefSeq" id="XP_018023218.1"/>
    </source>
</evidence>
<evidence type="ECO:0000256" key="9">
    <source>
        <dbReference type="ARBA" id="ARBA00023295"/>
    </source>
</evidence>
<dbReference type="PIRSF" id="PIRSF001092">
    <property type="entry name" value="Alpha-L-fucosidase"/>
    <property type="match status" value="1"/>
</dbReference>
<keyword evidence="9 12" id="KW-0326">Glycosidase</keyword>
<dbReference type="PROSITE" id="PS00385">
    <property type="entry name" value="ALPHA_L_FUCOSIDASE"/>
    <property type="match status" value="1"/>
</dbReference>
<dbReference type="InterPro" id="IPR031919">
    <property type="entry name" value="Fucosidase_C"/>
</dbReference>
<comment type="function">
    <text evidence="3">Alpha-L-fucosidase is responsible for hydrolyzing the alpha-1,6-linked fucose joined to the reducing-end N-acetylglucosamine of the carbohydrate moieties of glycoproteins.</text>
</comment>
<comment type="similarity">
    <text evidence="4 12">Belongs to the glycosyl hydrolase 29 family.</text>
</comment>
<dbReference type="InterPro" id="IPR017853">
    <property type="entry name" value="GH"/>
</dbReference>
<dbReference type="SMART" id="SM00812">
    <property type="entry name" value="Alpha_L_fucos"/>
    <property type="match status" value="1"/>
</dbReference>